<dbReference type="RefSeq" id="WP_007092478.1">
    <property type="nucleotide sequence ID" value="NZ_CP004389.1"/>
</dbReference>
<dbReference type="InterPro" id="IPR026001">
    <property type="entry name" value="Abi-like_C"/>
</dbReference>
<dbReference type="Proteomes" id="UP000007127">
    <property type="component" value="Plasmid"/>
</dbReference>
<reference evidence="2 3" key="1">
    <citation type="journal article" date="2012" name="J. Bacteriol.">
        <title>Genome sequence of Thalassospira xiamenensis type strain M-5.</title>
        <authorList>
            <person name="Lai Q."/>
            <person name="Shao Z."/>
        </authorList>
    </citation>
    <scope>NUCLEOTIDE SEQUENCE [LARGE SCALE GENOMIC DNA]</scope>
    <source>
        <strain evidence="2 3">M-5</strain>
    </source>
</reference>
<dbReference type="GeneID" id="31929915"/>
<evidence type="ECO:0000313" key="3">
    <source>
        <dbReference type="Proteomes" id="UP000007127"/>
    </source>
</evidence>
<dbReference type="KEGG" id="txi:TH3_21373"/>
<feature type="domain" description="Abortive infection protein-like C-terminal" evidence="1">
    <location>
        <begin position="171"/>
        <end position="247"/>
    </location>
</feature>
<sequence length="258" mass="28557">MTWNSEPEDMPDSTLERAIMLQNMMISLAENGGFDQAAYHQLRAEFMDGETRDLLPSFIRTSRDQGQLWGHLKQIATGTGAWAARRKHIYDGFQPLLEHLEGCNGAPADTTISEILSSFDPDGVHRAWEKALARRYEDPDGAITAARTLLETVCKCILDEAEDTYGDDDLPKLYNKTAKILNLSPSQHTEQPFKAILGGCHTVVQNLGTLRNKIGDAHGQGRKPVRSAPRHAALAVNLAGAMATFLVECWQGAEDRRD</sequence>
<keyword evidence="2" id="KW-0614">Plasmid</keyword>
<dbReference type="EMBL" id="CP004389">
    <property type="protein sequence ID" value="AJD54347.1"/>
    <property type="molecule type" value="Genomic_DNA"/>
</dbReference>
<protein>
    <recommendedName>
        <fullName evidence="1">Abortive infection protein-like C-terminal domain-containing protein</fullName>
    </recommendedName>
</protein>
<name>A0AB72UJ73_9PROT</name>
<gene>
    <name evidence="2" type="ORF">TH3_21373</name>
</gene>
<organism evidence="2 3">
    <name type="scientific">Thalassospira xiamenensis M-5 = DSM 17429</name>
    <dbReference type="NCBI Taxonomy" id="1123366"/>
    <lineage>
        <taxon>Bacteria</taxon>
        <taxon>Pseudomonadati</taxon>
        <taxon>Pseudomonadota</taxon>
        <taxon>Alphaproteobacteria</taxon>
        <taxon>Rhodospirillales</taxon>
        <taxon>Thalassospiraceae</taxon>
        <taxon>Thalassospira</taxon>
    </lineage>
</organism>
<accession>A0AB72UJ73</accession>
<dbReference type="AlphaFoldDB" id="A0AB72UJ73"/>
<proteinExistence type="predicted"/>
<evidence type="ECO:0000313" key="2">
    <source>
        <dbReference type="EMBL" id="AJD54347.1"/>
    </source>
</evidence>
<dbReference type="Pfam" id="PF14355">
    <property type="entry name" value="Abi_C"/>
    <property type="match status" value="1"/>
</dbReference>
<evidence type="ECO:0000259" key="1">
    <source>
        <dbReference type="Pfam" id="PF14355"/>
    </source>
</evidence>
<geneLocation type="plasmid" evidence="3"/>